<evidence type="ECO:0000256" key="2">
    <source>
        <dbReference type="ARBA" id="ARBA00023295"/>
    </source>
</evidence>
<dbReference type="InterPro" id="IPR017853">
    <property type="entry name" value="GH"/>
</dbReference>
<organism evidence="6 7">
    <name type="scientific">Streptomyces coffeae</name>
    <dbReference type="NCBI Taxonomy" id="621382"/>
    <lineage>
        <taxon>Bacteria</taxon>
        <taxon>Bacillati</taxon>
        <taxon>Actinomycetota</taxon>
        <taxon>Actinomycetes</taxon>
        <taxon>Kitasatosporales</taxon>
        <taxon>Streptomycetaceae</taxon>
        <taxon>Streptomyces</taxon>
    </lineage>
</organism>
<dbReference type="InterPro" id="IPR013739">
    <property type="entry name" value="Beta_galactosidase_C"/>
</dbReference>
<dbReference type="SUPFAM" id="SSF51445">
    <property type="entry name" value="(Trans)glycosidases"/>
    <property type="match status" value="1"/>
</dbReference>
<sequence>MSTHLTAVPGLLYGDDYNPEQWPEETWAEDAKLMREAGITMVAVGVFSWARLQPKPETWDFGRLDRLLGLLHSHDIAVDLATATASPPAWPERRPDALPQARPDLAAGGTDPLGGEPAAGQRPQEARPATPLVAPSRGGPWRRRNHVRPVVGPHAPTEAGVTSCAPVPEGVEATVRTGPDASYLFLLNHADKPVEISAHGTDLLTGAPVRGAVQLVPLGAAVLRTPHSLGGKHS</sequence>
<evidence type="ECO:0000256" key="1">
    <source>
        <dbReference type="ARBA" id="ARBA00022801"/>
    </source>
</evidence>
<dbReference type="InterPro" id="IPR003476">
    <property type="entry name" value="Glyco_hydro_42"/>
</dbReference>
<evidence type="ECO:0000259" key="5">
    <source>
        <dbReference type="Pfam" id="PF08533"/>
    </source>
</evidence>
<dbReference type="InterPro" id="IPR013529">
    <property type="entry name" value="Glyco_hydro_42_N"/>
</dbReference>
<evidence type="ECO:0000259" key="4">
    <source>
        <dbReference type="Pfam" id="PF02449"/>
    </source>
</evidence>
<dbReference type="Pfam" id="PF08533">
    <property type="entry name" value="Glyco_hydro_42C"/>
    <property type="match status" value="1"/>
</dbReference>
<keyword evidence="7" id="KW-1185">Reference proteome</keyword>
<dbReference type="InterPro" id="IPR013780">
    <property type="entry name" value="Glyco_hydro_b"/>
</dbReference>
<dbReference type="Gene3D" id="3.20.20.80">
    <property type="entry name" value="Glycosidases"/>
    <property type="match status" value="1"/>
</dbReference>
<accession>A0ABS1NCN3</accession>
<keyword evidence="2" id="KW-0326">Glycosidase</keyword>
<proteinExistence type="predicted"/>
<dbReference type="PANTHER" id="PTHR36447">
    <property type="entry name" value="BETA-GALACTOSIDASE GANA"/>
    <property type="match status" value="1"/>
</dbReference>
<feature type="domain" description="Glycoside hydrolase family 42 N-terminal" evidence="4">
    <location>
        <begin position="16"/>
        <end position="100"/>
    </location>
</feature>
<name>A0ABS1NCN3_9ACTN</name>
<protein>
    <submittedName>
        <fullName evidence="6">Beta-galactosidase</fullName>
    </submittedName>
</protein>
<feature type="domain" description="Beta-galactosidase C-terminal" evidence="5">
    <location>
        <begin position="170"/>
        <end position="224"/>
    </location>
</feature>
<comment type="caution">
    <text evidence="6">The sequence shown here is derived from an EMBL/GenBank/DDBJ whole genome shotgun (WGS) entry which is preliminary data.</text>
</comment>
<dbReference type="Proteomes" id="UP000634229">
    <property type="component" value="Unassembled WGS sequence"/>
</dbReference>
<reference evidence="6 7" key="1">
    <citation type="submission" date="2021-01" db="EMBL/GenBank/DDBJ databases">
        <title>WGS of actinomycetes isolated from Thailand.</title>
        <authorList>
            <person name="Thawai C."/>
        </authorList>
    </citation>
    <scope>NUCLEOTIDE SEQUENCE [LARGE SCALE GENOMIC DNA]</scope>
    <source>
        <strain evidence="6 7">CA1R205</strain>
    </source>
</reference>
<gene>
    <name evidence="6" type="ORF">JK363_14330</name>
</gene>
<dbReference type="EMBL" id="JAERRF010000007">
    <property type="protein sequence ID" value="MBL1097827.1"/>
    <property type="molecule type" value="Genomic_DNA"/>
</dbReference>
<dbReference type="PANTHER" id="PTHR36447:SF1">
    <property type="entry name" value="BETA-GALACTOSIDASE GANA"/>
    <property type="match status" value="1"/>
</dbReference>
<keyword evidence="1" id="KW-0378">Hydrolase</keyword>
<feature type="region of interest" description="Disordered" evidence="3">
    <location>
        <begin position="86"/>
        <end position="144"/>
    </location>
</feature>
<evidence type="ECO:0000313" key="7">
    <source>
        <dbReference type="Proteomes" id="UP000634229"/>
    </source>
</evidence>
<dbReference type="Gene3D" id="2.60.40.1180">
    <property type="entry name" value="Golgi alpha-mannosidase II"/>
    <property type="match status" value="1"/>
</dbReference>
<dbReference type="Pfam" id="PF02449">
    <property type="entry name" value="Glyco_hydro_42"/>
    <property type="match status" value="1"/>
</dbReference>
<evidence type="ECO:0000313" key="6">
    <source>
        <dbReference type="EMBL" id="MBL1097827.1"/>
    </source>
</evidence>
<evidence type="ECO:0000256" key="3">
    <source>
        <dbReference type="SAM" id="MobiDB-lite"/>
    </source>
</evidence>